<dbReference type="RefSeq" id="WP_319833008.1">
    <property type="nucleotide sequence ID" value="NZ_CP138858.1"/>
</dbReference>
<dbReference type="EMBL" id="CP138858">
    <property type="protein sequence ID" value="WPJ96144.1"/>
    <property type="molecule type" value="Genomic_DNA"/>
</dbReference>
<sequence length="278" mass="30182">MPLPKKKMNPMLLKVLVVSGLAHLVLGVILGSFTVYRYIVPDEAKFEEPPSVVEEAPPPDVRIEIKPQAAPQPQAMNRLKMRQLGNIAIAQVDVNLPSMSESFTVSSGLGNLGGGSLLGGTRGSIGLGMSDVSVFGLKTRAERILFFIDAHRNMVTDNKGGLRSYRVIKDEITDMVGNLSAGTLFNVILFDGNRTRFFKPRLIPAGSEVTQELIQWIAPVNSAVDHVGLKGGSLQRSKHLITRTRKSLIRKKAAVHGEGCIPLTMCNGMCSETEARPI</sequence>
<proteinExistence type="predicted"/>
<organism evidence="1 2">
    <name type="scientific">Coraliomargarita algicola</name>
    <dbReference type="NCBI Taxonomy" id="3092156"/>
    <lineage>
        <taxon>Bacteria</taxon>
        <taxon>Pseudomonadati</taxon>
        <taxon>Verrucomicrobiota</taxon>
        <taxon>Opitutia</taxon>
        <taxon>Puniceicoccales</taxon>
        <taxon>Coraliomargaritaceae</taxon>
        <taxon>Coraliomargarita</taxon>
    </lineage>
</organism>
<reference evidence="1 2" key="1">
    <citation type="submission" date="2023-11" db="EMBL/GenBank/DDBJ databases">
        <title>Coraliomargarita sp. nov., isolated from marine algae.</title>
        <authorList>
            <person name="Lee J.K."/>
            <person name="Baek J.H."/>
            <person name="Kim J.M."/>
            <person name="Choi D.G."/>
            <person name="Jeon C.O."/>
        </authorList>
    </citation>
    <scope>NUCLEOTIDE SEQUENCE [LARGE SCALE GENOMIC DNA]</scope>
    <source>
        <strain evidence="1 2">J2-16</strain>
    </source>
</reference>
<keyword evidence="2" id="KW-1185">Reference proteome</keyword>
<protein>
    <recommendedName>
        <fullName evidence="3">VWFA domain-containing protein</fullName>
    </recommendedName>
</protein>
<evidence type="ECO:0000313" key="1">
    <source>
        <dbReference type="EMBL" id="WPJ96144.1"/>
    </source>
</evidence>
<gene>
    <name evidence="1" type="ORF">SH580_00325</name>
</gene>
<evidence type="ECO:0008006" key="3">
    <source>
        <dbReference type="Google" id="ProtNLM"/>
    </source>
</evidence>
<dbReference type="Proteomes" id="UP001324993">
    <property type="component" value="Chromosome"/>
</dbReference>
<evidence type="ECO:0000313" key="2">
    <source>
        <dbReference type="Proteomes" id="UP001324993"/>
    </source>
</evidence>
<name>A0ABZ0RLN2_9BACT</name>
<accession>A0ABZ0RLN2</accession>